<dbReference type="AlphaFoldDB" id="A0A6U5L8J8"/>
<evidence type="ECO:0000313" key="3">
    <source>
        <dbReference type="EMBL" id="CAD8899851.1"/>
    </source>
</evidence>
<sequence length="260" mass="29360">MLHHALAEAESWRIKAEAESLRVEAEAAQVDFLAECVREKERVAEDLRGELVRERHRCASLEAAERATRALTEELAAVRAERDALRKSGKEGETERDALRKTIRAVEKDARDAAALEHAGEIASLRRRLEAADALHDERMLATKCEHRSQIILLRRTHEEERRKWNPTPPHREIAVPAEKCADATADPAPAEEDASDPSDPSALCETIMPVAALVRTPTPTEDVRDRPEERQRAQERWQRQHQALRNMLHQLEGGTDGPT</sequence>
<organism evidence="3">
    <name type="scientific">Corethron hystrix</name>
    <dbReference type="NCBI Taxonomy" id="216773"/>
    <lineage>
        <taxon>Eukaryota</taxon>
        <taxon>Sar</taxon>
        <taxon>Stramenopiles</taxon>
        <taxon>Ochrophyta</taxon>
        <taxon>Bacillariophyta</taxon>
        <taxon>Coscinodiscophyceae</taxon>
        <taxon>Corethrophycidae</taxon>
        <taxon>Corethrales</taxon>
        <taxon>Corethraceae</taxon>
        <taxon>Corethron</taxon>
    </lineage>
</organism>
<keyword evidence="1" id="KW-0175">Coiled coil</keyword>
<proteinExistence type="predicted"/>
<feature type="compositionally biased region" description="Basic and acidic residues" evidence="2">
    <location>
        <begin position="222"/>
        <end position="239"/>
    </location>
</feature>
<feature type="coiled-coil region" evidence="1">
    <location>
        <begin position="37"/>
        <end position="88"/>
    </location>
</feature>
<name>A0A6U5L8J8_9STRA</name>
<accession>A0A6U5L8J8</accession>
<reference evidence="3" key="1">
    <citation type="submission" date="2021-01" db="EMBL/GenBank/DDBJ databases">
        <authorList>
            <person name="Corre E."/>
            <person name="Pelletier E."/>
            <person name="Niang G."/>
            <person name="Scheremetjew M."/>
            <person name="Finn R."/>
            <person name="Kale V."/>
            <person name="Holt S."/>
            <person name="Cochrane G."/>
            <person name="Meng A."/>
            <person name="Brown T."/>
            <person name="Cohen L."/>
        </authorList>
    </citation>
    <scope>NUCLEOTIDE SEQUENCE</scope>
    <source>
        <strain evidence="3">308</strain>
    </source>
</reference>
<feature type="region of interest" description="Disordered" evidence="2">
    <location>
        <begin position="183"/>
        <end position="241"/>
    </location>
</feature>
<gene>
    <name evidence="3" type="ORF">CHYS00102_LOCUS27068</name>
    <name evidence="4" type="ORF">CHYS00102_LOCUS27069</name>
</gene>
<evidence type="ECO:0000313" key="4">
    <source>
        <dbReference type="EMBL" id="CAD8899852.1"/>
    </source>
</evidence>
<evidence type="ECO:0000256" key="2">
    <source>
        <dbReference type="SAM" id="MobiDB-lite"/>
    </source>
</evidence>
<dbReference type="EMBL" id="HBFR01037158">
    <property type="protein sequence ID" value="CAD8899851.1"/>
    <property type="molecule type" value="Transcribed_RNA"/>
</dbReference>
<evidence type="ECO:0000256" key="1">
    <source>
        <dbReference type="SAM" id="Coils"/>
    </source>
</evidence>
<protein>
    <submittedName>
        <fullName evidence="3">Uncharacterized protein</fullName>
    </submittedName>
</protein>
<dbReference type="EMBL" id="HBFR01037159">
    <property type="protein sequence ID" value="CAD8899852.1"/>
    <property type="molecule type" value="Transcribed_RNA"/>
</dbReference>